<gene>
    <name evidence="1" type="ORF">PsorP6_018147</name>
</gene>
<reference evidence="1 2" key="1">
    <citation type="journal article" date="2022" name="bioRxiv">
        <title>The genome of the oomycete Peronosclerospora sorghi, a cosmopolitan pathogen of maize and sorghum, is inflated with dispersed pseudogenes.</title>
        <authorList>
            <person name="Fletcher K."/>
            <person name="Martin F."/>
            <person name="Isakeit T."/>
            <person name="Cavanaugh K."/>
            <person name="Magill C."/>
            <person name="Michelmore R."/>
        </authorList>
    </citation>
    <scope>NUCLEOTIDE SEQUENCE [LARGE SCALE GENOMIC DNA]</scope>
    <source>
        <strain evidence="1">P6</strain>
    </source>
</reference>
<protein>
    <submittedName>
        <fullName evidence="1">Uncharacterized protein</fullName>
    </submittedName>
</protein>
<evidence type="ECO:0000313" key="2">
    <source>
        <dbReference type="Proteomes" id="UP001163321"/>
    </source>
</evidence>
<accession>A0ACC0WC73</accession>
<dbReference type="Proteomes" id="UP001163321">
    <property type="component" value="Chromosome 2"/>
</dbReference>
<comment type="caution">
    <text evidence="1">The sequence shown here is derived from an EMBL/GenBank/DDBJ whole genome shotgun (WGS) entry which is preliminary data.</text>
</comment>
<sequence>MMITNEGGKRAVDCTTSTELKLLLKKEAGTHKIMISYTHSHAHFAARVRKYLESQEQLTCWMYTMDPSGIGGGDVWREEIARGITNCSLVLSIVCHGYTKSEWCLKEQALDKLLRKSLLGLIFEEGHPEAMESLEREENPRSVVFEIDDAAFTRRWQSIRPRLMSNLQDGAANVLIPEPAATFKRNKLLSLTIECVNAFVKLKNCSSIATIKFNINVRLLNARDSIDLLI</sequence>
<evidence type="ECO:0000313" key="1">
    <source>
        <dbReference type="EMBL" id="KAI9916342.1"/>
    </source>
</evidence>
<proteinExistence type="predicted"/>
<organism evidence="1 2">
    <name type="scientific">Peronosclerospora sorghi</name>
    <dbReference type="NCBI Taxonomy" id="230839"/>
    <lineage>
        <taxon>Eukaryota</taxon>
        <taxon>Sar</taxon>
        <taxon>Stramenopiles</taxon>
        <taxon>Oomycota</taxon>
        <taxon>Peronosporomycetes</taxon>
        <taxon>Peronosporales</taxon>
        <taxon>Peronosporaceae</taxon>
        <taxon>Peronosclerospora</taxon>
    </lineage>
</organism>
<keyword evidence="2" id="KW-1185">Reference proteome</keyword>
<name>A0ACC0WC73_9STRA</name>
<dbReference type="EMBL" id="CM047581">
    <property type="protein sequence ID" value="KAI9916342.1"/>
    <property type="molecule type" value="Genomic_DNA"/>
</dbReference>